<dbReference type="EMBL" id="PGOL01000340">
    <property type="protein sequence ID" value="PKI72100.1"/>
    <property type="molecule type" value="Genomic_DNA"/>
</dbReference>
<sequence length="97" mass="11103">MGAGLRARARGCAQQRMRMDMSHAFFMWKSQEALMSINEGLSVVFNFLRYFGLGVQESKRKRTRDLGQRGGYPWADRGSHGRKGETGRKLRSRLVAH</sequence>
<evidence type="ECO:0000313" key="2">
    <source>
        <dbReference type="EMBL" id="PKI72100.1"/>
    </source>
</evidence>
<name>A0A2I0KUU2_PUNGR</name>
<organism evidence="2 3">
    <name type="scientific">Punica granatum</name>
    <name type="common">Pomegranate</name>
    <dbReference type="NCBI Taxonomy" id="22663"/>
    <lineage>
        <taxon>Eukaryota</taxon>
        <taxon>Viridiplantae</taxon>
        <taxon>Streptophyta</taxon>
        <taxon>Embryophyta</taxon>
        <taxon>Tracheophyta</taxon>
        <taxon>Spermatophyta</taxon>
        <taxon>Magnoliopsida</taxon>
        <taxon>eudicotyledons</taxon>
        <taxon>Gunneridae</taxon>
        <taxon>Pentapetalae</taxon>
        <taxon>rosids</taxon>
        <taxon>malvids</taxon>
        <taxon>Myrtales</taxon>
        <taxon>Lythraceae</taxon>
        <taxon>Punica</taxon>
    </lineage>
</organism>
<dbReference type="AlphaFoldDB" id="A0A2I0KUU2"/>
<proteinExistence type="predicted"/>
<feature type="compositionally biased region" description="Basic and acidic residues" evidence="1">
    <location>
        <begin position="77"/>
        <end position="88"/>
    </location>
</feature>
<feature type="region of interest" description="Disordered" evidence="1">
    <location>
        <begin position="59"/>
        <end position="97"/>
    </location>
</feature>
<dbReference type="Proteomes" id="UP000233551">
    <property type="component" value="Unassembled WGS sequence"/>
</dbReference>
<evidence type="ECO:0000256" key="1">
    <source>
        <dbReference type="SAM" id="MobiDB-lite"/>
    </source>
</evidence>
<gene>
    <name evidence="2" type="ORF">CRG98_007487</name>
</gene>
<accession>A0A2I0KUU2</accession>
<evidence type="ECO:0000313" key="3">
    <source>
        <dbReference type="Proteomes" id="UP000233551"/>
    </source>
</evidence>
<protein>
    <submittedName>
        <fullName evidence="2">Uncharacterized protein</fullName>
    </submittedName>
</protein>
<keyword evidence="3" id="KW-1185">Reference proteome</keyword>
<comment type="caution">
    <text evidence="2">The sequence shown here is derived from an EMBL/GenBank/DDBJ whole genome shotgun (WGS) entry which is preliminary data.</text>
</comment>
<reference evidence="2 3" key="1">
    <citation type="submission" date="2017-11" db="EMBL/GenBank/DDBJ databases">
        <title>De-novo sequencing of pomegranate (Punica granatum L.) genome.</title>
        <authorList>
            <person name="Akparov Z."/>
            <person name="Amiraslanov A."/>
            <person name="Hajiyeva S."/>
            <person name="Abbasov M."/>
            <person name="Kaur K."/>
            <person name="Hamwieh A."/>
            <person name="Solovyev V."/>
            <person name="Salamov A."/>
            <person name="Braich B."/>
            <person name="Kosarev P."/>
            <person name="Mahmoud A."/>
            <person name="Hajiyev E."/>
            <person name="Babayeva S."/>
            <person name="Izzatullayeva V."/>
            <person name="Mammadov A."/>
            <person name="Mammadov A."/>
            <person name="Sharifova S."/>
            <person name="Ojaghi J."/>
            <person name="Eynullazada K."/>
            <person name="Bayramov B."/>
            <person name="Abdulazimova A."/>
            <person name="Shahmuradov I."/>
        </authorList>
    </citation>
    <scope>NUCLEOTIDE SEQUENCE [LARGE SCALE GENOMIC DNA]</scope>
    <source>
        <strain evidence="3">cv. AG2017</strain>
        <tissue evidence="2">Leaf</tissue>
    </source>
</reference>